<dbReference type="PANTHER" id="PTHR13847">
    <property type="entry name" value="SARCOSINE DEHYDROGENASE-RELATED"/>
    <property type="match status" value="1"/>
</dbReference>
<evidence type="ECO:0000256" key="1">
    <source>
        <dbReference type="SAM" id="MobiDB-lite"/>
    </source>
</evidence>
<dbReference type="Gene3D" id="3.50.50.60">
    <property type="entry name" value="FAD/NAD(P)-binding domain"/>
    <property type="match status" value="2"/>
</dbReference>
<feature type="compositionally biased region" description="Low complexity" evidence="1">
    <location>
        <begin position="131"/>
        <end position="148"/>
    </location>
</feature>
<feature type="domain" description="FAD dependent oxidoreductase" evidence="2">
    <location>
        <begin position="277"/>
        <end position="512"/>
    </location>
</feature>
<dbReference type="Gene3D" id="3.30.9.10">
    <property type="entry name" value="D-Amino Acid Oxidase, subunit A, domain 2"/>
    <property type="match status" value="1"/>
</dbReference>
<evidence type="ECO:0000259" key="2">
    <source>
        <dbReference type="Pfam" id="PF01266"/>
    </source>
</evidence>
<name>A0A1E3PI57_9ASCO</name>
<dbReference type="Pfam" id="PF01266">
    <property type="entry name" value="DAO"/>
    <property type="match status" value="2"/>
</dbReference>
<feature type="region of interest" description="Disordered" evidence="1">
    <location>
        <begin position="122"/>
        <end position="248"/>
    </location>
</feature>
<accession>A0A1E3PI57</accession>
<dbReference type="InterPro" id="IPR006076">
    <property type="entry name" value="FAD-dep_OxRdtase"/>
</dbReference>
<dbReference type="FunFam" id="3.50.50.60:FF:000516">
    <property type="entry name" value="FAD-dependent oxidoreductase"/>
    <property type="match status" value="1"/>
</dbReference>
<proteinExistence type="predicted"/>
<dbReference type="OrthoDB" id="498204at2759"/>
<dbReference type="GO" id="GO:0005770">
    <property type="term" value="C:late endosome"/>
    <property type="evidence" value="ECO:0007669"/>
    <property type="project" value="TreeGrafter"/>
</dbReference>
<dbReference type="PANTHER" id="PTHR13847:SF150">
    <property type="entry name" value="OXIDOREDUCTASE TDA3-RELATED"/>
    <property type="match status" value="1"/>
</dbReference>
<organism evidence="3 4">
    <name type="scientific">Nadsonia fulvescens var. elongata DSM 6958</name>
    <dbReference type="NCBI Taxonomy" id="857566"/>
    <lineage>
        <taxon>Eukaryota</taxon>
        <taxon>Fungi</taxon>
        <taxon>Dikarya</taxon>
        <taxon>Ascomycota</taxon>
        <taxon>Saccharomycotina</taxon>
        <taxon>Dipodascomycetes</taxon>
        <taxon>Dipodascales</taxon>
        <taxon>Dipodascales incertae sedis</taxon>
        <taxon>Nadsonia</taxon>
    </lineage>
</organism>
<dbReference type="GO" id="GO:0042147">
    <property type="term" value="P:retrograde transport, endosome to Golgi"/>
    <property type="evidence" value="ECO:0007669"/>
    <property type="project" value="TreeGrafter"/>
</dbReference>
<keyword evidence="4" id="KW-1185">Reference proteome</keyword>
<dbReference type="EMBL" id="KV454411">
    <property type="protein sequence ID" value="ODQ64547.1"/>
    <property type="molecule type" value="Genomic_DNA"/>
</dbReference>
<dbReference type="AlphaFoldDB" id="A0A1E3PI57"/>
<feature type="compositionally biased region" description="Polar residues" evidence="1">
    <location>
        <begin position="149"/>
        <end position="169"/>
    </location>
</feature>
<protein>
    <submittedName>
        <fullName evidence="3">FAD dependent oxidoreductase</fullName>
    </submittedName>
</protein>
<evidence type="ECO:0000313" key="3">
    <source>
        <dbReference type="EMBL" id="ODQ64547.1"/>
    </source>
</evidence>
<gene>
    <name evidence="3" type="ORF">NADFUDRAFT_83514</name>
</gene>
<reference evidence="3 4" key="1">
    <citation type="journal article" date="2016" name="Proc. Natl. Acad. Sci. U.S.A.">
        <title>Comparative genomics of biotechnologically important yeasts.</title>
        <authorList>
            <person name="Riley R."/>
            <person name="Haridas S."/>
            <person name="Wolfe K.H."/>
            <person name="Lopes M.R."/>
            <person name="Hittinger C.T."/>
            <person name="Goeker M."/>
            <person name="Salamov A.A."/>
            <person name="Wisecaver J.H."/>
            <person name="Long T.M."/>
            <person name="Calvey C.H."/>
            <person name="Aerts A.L."/>
            <person name="Barry K.W."/>
            <person name="Choi C."/>
            <person name="Clum A."/>
            <person name="Coughlan A.Y."/>
            <person name="Deshpande S."/>
            <person name="Douglass A.P."/>
            <person name="Hanson S.J."/>
            <person name="Klenk H.-P."/>
            <person name="LaButti K.M."/>
            <person name="Lapidus A."/>
            <person name="Lindquist E.A."/>
            <person name="Lipzen A.M."/>
            <person name="Meier-Kolthoff J.P."/>
            <person name="Ohm R.A."/>
            <person name="Otillar R.P."/>
            <person name="Pangilinan J.L."/>
            <person name="Peng Y."/>
            <person name="Rokas A."/>
            <person name="Rosa C.A."/>
            <person name="Scheuner C."/>
            <person name="Sibirny A.A."/>
            <person name="Slot J.C."/>
            <person name="Stielow J.B."/>
            <person name="Sun H."/>
            <person name="Kurtzman C.P."/>
            <person name="Blackwell M."/>
            <person name="Grigoriev I.V."/>
            <person name="Jeffries T.W."/>
        </authorList>
    </citation>
    <scope>NUCLEOTIDE SEQUENCE [LARGE SCALE GENOMIC DNA]</scope>
    <source>
        <strain evidence="3 4">DSM 6958</strain>
    </source>
</reference>
<sequence>MSAPNNKQEIIIVGAGIIGVCTAFYLTRHPSFDPAKHHITIIEARRPAGGASGKAGGLLALWAFPQQLVPLSFKLHQDLAEEFNGEAEWGYRRLTTVSIEGNLMKSNPAAALGRKLPMGVPRSINTFDPVNTTHDPSSTDPSDTNSNPFNYNHSTLKSGSTPFHSSPRSDSLPADSNNNSESSAASSSGPVSTSTPTSTSTSISTSKSSPAYKSSSAADTLPSSAEEISKGSSEEKEYISTKNNSFNGTHAATVNLPSDLNWIKPEIVDGWSNLGGQDSTAQVHPYKFTLFFLKKALETGAVDLIIGKVTSLNIDRDEEVAESVTYVPHANVSSVFKGGAPPSNDPITLHASKIILTTGPWTSKLIPGCPILGLRAHSITILPTKPTTPYAIFTELRLSRSRFVSPEIYARKDEIYVCGEGDTTIPVPETTDDVEIDREKCDELFDWAGKCSVQLQNGKILKRQACYLPVVDIPSCSGPFVGETNVEGLFVASGHSCWGINNAPGTGKIMAEIVLDGEATSADIDGLEPALYFDATVTEADCQVG</sequence>
<feature type="compositionally biased region" description="Low complexity" evidence="1">
    <location>
        <begin position="174"/>
        <end position="226"/>
    </location>
</feature>
<dbReference type="Proteomes" id="UP000095009">
    <property type="component" value="Unassembled WGS sequence"/>
</dbReference>
<dbReference type="GO" id="GO:0005829">
    <property type="term" value="C:cytosol"/>
    <property type="evidence" value="ECO:0007669"/>
    <property type="project" value="GOC"/>
</dbReference>
<dbReference type="InterPro" id="IPR036188">
    <property type="entry name" value="FAD/NAD-bd_sf"/>
</dbReference>
<evidence type="ECO:0000313" key="4">
    <source>
        <dbReference type="Proteomes" id="UP000095009"/>
    </source>
</evidence>
<dbReference type="SUPFAM" id="SSF51905">
    <property type="entry name" value="FAD/NAD(P)-binding domain"/>
    <property type="match status" value="1"/>
</dbReference>
<dbReference type="STRING" id="857566.A0A1E3PI57"/>
<feature type="compositionally biased region" description="Basic and acidic residues" evidence="1">
    <location>
        <begin position="227"/>
        <end position="239"/>
    </location>
</feature>
<feature type="domain" description="FAD dependent oxidoreductase" evidence="2">
    <location>
        <begin position="10"/>
        <end position="97"/>
    </location>
</feature>